<evidence type="ECO:0000313" key="4">
    <source>
        <dbReference type="Proteomes" id="UP000534388"/>
    </source>
</evidence>
<evidence type="ECO:0000313" key="3">
    <source>
        <dbReference type="EMBL" id="MBA5640262.1"/>
    </source>
</evidence>
<evidence type="ECO:0000256" key="1">
    <source>
        <dbReference type="SAM" id="Coils"/>
    </source>
</evidence>
<gene>
    <name evidence="3" type="ORF">H3H37_24665</name>
</gene>
<dbReference type="Proteomes" id="UP000534388">
    <property type="component" value="Unassembled WGS sequence"/>
</dbReference>
<keyword evidence="2" id="KW-1133">Transmembrane helix</keyword>
<feature type="coiled-coil region" evidence="1">
    <location>
        <begin position="112"/>
        <end position="150"/>
    </location>
</feature>
<accession>A0A7W2EX76</accession>
<dbReference type="SUPFAM" id="SSF48452">
    <property type="entry name" value="TPR-like"/>
    <property type="match status" value="1"/>
</dbReference>
<evidence type="ECO:0008006" key="5">
    <source>
        <dbReference type="Google" id="ProtNLM"/>
    </source>
</evidence>
<protein>
    <recommendedName>
        <fullName evidence="5">Tetratricopeptide repeat-containing protein</fullName>
    </recommendedName>
</protein>
<name>A0A7W2EX76_9BURK</name>
<dbReference type="RefSeq" id="WP_182167518.1">
    <property type="nucleotide sequence ID" value="NZ_JACEZT010000029.1"/>
</dbReference>
<feature type="transmembrane region" description="Helical" evidence="2">
    <location>
        <begin position="86"/>
        <end position="109"/>
    </location>
</feature>
<keyword evidence="1" id="KW-0175">Coiled coil</keyword>
<dbReference type="InterPro" id="IPR011990">
    <property type="entry name" value="TPR-like_helical_dom_sf"/>
</dbReference>
<comment type="caution">
    <text evidence="3">The sequence shown here is derived from an EMBL/GenBank/DDBJ whole genome shotgun (WGS) entry which is preliminary data.</text>
</comment>
<dbReference type="AlphaFoldDB" id="A0A7W2EX76"/>
<sequence>MANCNDRWSRFALFFLFVFFIFRAPAIAAQPGVSEESIEIGRLKEDFQREVKRNSEELAILRRDQINYKIEKDLLKESYSSTLQSISTAISLISVAVGFVFTAFGYIGFKSIGKLKEDYSEALRESKKLKDDLESEILALERKQKKIEGDVAEVIGVNDQQARRIQLLELTEKIGGLVQNRHFDWALEHIKTAMEIDSEFPPLLKLKAITECGLKDYRAGIISYRQAFDKDKKIDTGSLLNCMEVILLFGDVSEYREMYNKYKAVVDAAHSGFIAKFFEAICCIRNNDLFSLKASMRPVVESSPPGNSSKLGTWNLSEVDEYVELMEDGELKDVGLKFLKFFVGQESRETLLELLR</sequence>
<dbReference type="EMBL" id="JACEZT010000029">
    <property type="protein sequence ID" value="MBA5640262.1"/>
    <property type="molecule type" value="Genomic_DNA"/>
</dbReference>
<evidence type="ECO:0000256" key="2">
    <source>
        <dbReference type="SAM" id="Phobius"/>
    </source>
</evidence>
<keyword evidence="4" id="KW-1185">Reference proteome</keyword>
<keyword evidence="2" id="KW-0472">Membrane</keyword>
<organism evidence="3 4">
    <name type="scientific">Rugamonas brunnea</name>
    <dbReference type="NCBI Taxonomy" id="2758569"/>
    <lineage>
        <taxon>Bacteria</taxon>
        <taxon>Pseudomonadati</taxon>
        <taxon>Pseudomonadota</taxon>
        <taxon>Betaproteobacteria</taxon>
        <taxon>Burkholderiales</taxon>
        <taxon>Oxalobacteraceae</taxon>
        <taxon>Telluria group</taxon>
        <taxon>Rugamonas</taxon>
    </lineage>
</organism>
<reference evidence="3 4" key="1">
    <citation type="submission" date="2020-07" db="EMBL/GenBank/DDBJ databases">
        <title>Novel species isolated from subtropical streams in China.</title>
        <authorList>
            <person name="Lu H."/>
        </authorList>
    </citation>
    <scope>NUCLEOTIDE SEQUENCE [LARGE SCALE GENOMIC DNA]</scope>
    <source>
        <strain evidence="3 4">LX20W</strain>
    </source>
</reference>
<proteinExistence type="predicted"/>
<keyword evidence="2" id="KW-0812">Transmembrane</keyword>